<feature type="transmembrane region" description="Helical" evidence="5">
    <location>
        <begin position="129"/>
        <end position="151"/>
    </location>
</feature>
<keyword evidence="3 5" id="KW-1133">Transmembrane helix</keyword>
<gene>
    <name evidence="6" type="ORF">GTG28_12220</name>
</gene>
<sequence length="413" mass="43482">MSTDKMKQQLVNNSIVKPSTKGGFNWSLILGAAFLMATSAVGPGFLTQTTVFTQTLGASFAFVILVSIFLDIGAQLNIWRVIVVSKKRAQDIANDLLPGLGFVIAVTVALGGLAFNIGNLGGAGMGMSVLFPEITPVLGAAISAVIAISLFLLKDASKEMDRFTIVMGASLMGMTLYVLLSTSPPIGEALYRSIWPEKLNVLAIVTLVGGTVGGYITFAGAHRLIDAGMAGQEALPQVNSGSISAICLASVVRVVLFLAALGVISTGVILDPENPTASMFQHAAGNIGYKLFGLVLWTAAITSVIGAAYTSVSFLKTLHPFIDRNTRGFIIGFILASSLVFCFIGKPVTLLIVAGALNGFILPATLSIMLIAARKSAIVGDYKHPVWMSVFGWLITIMMAAMSLYTLFIMIFG</sequence>
<dbReference type="AlphaFoldDB" id="A0A6L8LV99"/>
<evidence type="ECO:0000256" key="3">
    <source>
        <dbReference type="ARBA" id="ARBA00022989"/>
    </source>
</evidence>
<feature type="transmembrane region" description="Helical" evidence="5">
    <location>
        <begin position="385"/>
        <end position="412"/>
    </location>
</feature>
<keyword evidence="2 5" id="KW-0812">Transmembrane</keyword>
<protein>
    <recommendedName>
        <fullName evidence="8">Divalent metal cation transporter</fullName>
    </recommendedName>
</protein>
<feature type="transmembrane region" description="Helical" evidence="5">
    <location>
        <begin position="163"/>
        <end position="180"/>
    </location>
</feature>
<dbReference type="Proteomes" id="UP000478571">
    <property type="component" value="Unassembled WGS sequence"/>
</dbReference>
<dbReference type="InterPro" id="IPR001046">
    <property type="entry name" value="NRAMP_fam"/>
</dbReference>
<evidence type="ECO:0000313" key="7">
    <source>
        <dbReference type="Proteomes" id="UP000478571"/>
    </source>
</evidence>
<accession>A0A6L8LV99</accession>
<feature type="transmembrane region" description="Helical" evidence="5">
    <location>
        <begin position="58"/>
        <end position="84"/>
    </location>
</feature>
<dbReference type="PANTHER" id="PTHR11706:SF2">
    <property type="entry name" value="TRANSPORTER PROTEIN"/>
    <property type="match status" value="1"/>
</dbReference>
<dbReference type="Pfam" id="PF01566">
    <property type="entry name" value="Nramp"/>
    <property type="match status" value="1"/>
</dbReference>
<evidence type="ECO:0000256" key="4">
    <source>
        <dbReference type="ARBA" id="ARBA00023136"/>
    </source>
</evidence>
<reference evidence="6 7" key="1">
    <citation type="submission" date="2020-01" db="EMBL/GenBank/DDBJ databases">
        <title>Draft Genome Sequence of Vibrio sp. strain OCN044, Isolated from a Healthy Coral at Palmyra Atoll.</title>
        <authorList>
            <person name="Videau P."/>
            <person name="Loughran R."/>
            <person name="Esquivel A."/>
            <person name="Deadmond M."/>
            <person name="Paddock B.E."/>
            <person name="Saw J.H."/>
            <person name="Ushijima B."/>
        </authorList>
    </citation>
    <scope>NUCLEOTIDE SEQUENCE [LARGE SCALE GENOMIC DNA]</scope>
    <source>
        <strain evidence="6 7">OCN044</strain>
    </source>
</reference>
<feature type="transmembrane region" description="Helical" evidence="5">
    <location>
        <begin position="289"/>
        <end position="315"/>
    </location>
</feature>
<dbReference type="RefSeq" id="WP_160930159.1">
    <property type="nucleotide sequence ID" value="NZ_WWEU01000003.1"/>
</dbReference>
<dbReference type="GO" id="GO:0015086">
    <property type="term" value="F:cadmium ion transmembrane transporter activity"/>
    <property type="evidence" value="ECO:0007669"/>
    <property type="project" value="TreeGrafter"/>
</dbReference>
<dbReference type="GO" id="GO:0005384">
    <property type="term" value="F:manganese ion transmembrane transporter activity"/>
    <property type="evidence" value="ECO:0007669"/>
    <property type="project" value="TreeGrafter"/>
</dbReference>
<dbReference type="GO" id="GO:0005886">
    <property type="term" value="C:plasma membrane"/>
    <property type="evidence" value="ECO:0007669"/>
    <property type="project" value="TreeGrafter"/>
</dbReference>
<comment type="subcellular location">
    <subcellularLocation>
        <location evidence="1">Membrane</location>
        <topology evidence="1">Multi-pass membrane protein</topology>
    </subcellularLocation>
</comment>
<name>A0A6L8LV99_9VIBR</name>
<dbReference type="PANTHER" id="PTHR11706">
    <property type="entry name" value="SOLUTE CARRIER PROTEIN FAMILY 11 MEMBER"/>
    <property type="match status" value="1"/>
</dbReference>
<feature type="transmembrane region" description="Helical" evidence="5">
    <location>
        <begin position="350"/>
        <end position="373"/>
    </location>
</feature>
<feature type="transmembrane region" description="Helical" evidence="5">
    <location>
        <begin position="96"/>
        <end position="117"/>
    </location>
</feature>
<keyword evidence="4 5" id="KW-0472">Membrane</keyword>
<evidence type="ECO:0000256" key="2">
    <source>
        <dbReference type="ARBA" id="ARBA00022692"/>
    </source>
</evidence>
<keyword evidence="7" id="KW-1185">Reference proteome</keyword>
<feature type="transmembrane region" description="Helical" evidence="5">
    <location>
        <begin position="242"/>
        <end position="269"/>
    </location>
</feature>
<dbReference type="EMBL" id="WWEU01000003">
    <property type="protein sequence ID" value="MYM59991.1"/>
    <property type="molecule type" value="Genomic_DNA"/>
</dbReference>
<evidence type="ECO:0000256" key="1">
    <source>
        <dbReference type="ARBA" id="ARBA00004141"/>
    </source>
</evidence>
<dbReference type="GO" id="GO:0034755">
    <property type="term" value="P:iron ion transmembrane transport"/>
    <property type="evidence" value="ECO:0007669"/>
    <property type="project" value="TreeGrafter"/>
</dbReference>
<comment type="caution">
    <text evidence="6">The sequence shown here is derived from an EMBL/GenBank/DDBJ whole genome shotgun (WGS) entry which is preliminary data.</text>
</comment>
<feature type="transmembrane region" description="Helical" evidence="5">
    <location>
        <begin position="200"/>
        <end position="221"/>
    </location>
</feature>
<organism evidence="6 7">
    <name type="scientific">Vibrio tetraodonis subsp. pristinus</name>
    <dbReference type="NCBI Taxonomy" id="2695891"/>
    <lineage>
        <taxon>Bacteria</taxon>
        <taxon>Pseudomonadati</taxon>
        <taxon>Pseudomonadota</taxon>
        <taxon>Gammaproteobacteria</taxon>
        <taxon>Vibrionales</taxon>
        <taxon>Vibrionaceae</taxon>
        <taxon>Vibrio</taxon>
    </lineage>
</organism>
<feature type="transmembrane region" description="Helical" evidence="5">
    <location>
        <begin position="24"/>
        <end position="46"/>
    </location>
</feature>
<feature type="transmembrane region" description="Helical" evidence="5">
    <location>
        <begin position="327"/>
        <end position="344"/>
    </location>
</feature>
<proteinExistence type="predicted"/>
<evidence type="ECO:0000313" key="6">
    <source>
        <dbReference type="EMBL" id="MYM59991.1"/>
    </source>
</evidence>
<evidence type="ECO:0008006" key="8">
    <source>
        <dbReference type="Google" id="ProtNLM"/>
    </source>
</evidence>
<evidence type="ECO:0000256" key="5">
    <source>
        <dbReference type="SAM" id="Phobius"/>
    </source>
</evidence>